<reference evidence="14 15" key="1">
    <citation type="journal article" date="2014" name="Nature">
        <title>The genomic substrate for adaptive radiation in African cichlid fish.</title>
        <authorList>
            <person name="Brawand D."/>
            <person name="Wagner C.E."/>
            <person name="Li Y.I."/>
            <person name="Malinsky M."/>
            <person name="Keller I."/>
            <person name="Fan S."/>
            <person name="Simakov O."/>
            <person name="Ng A.Y."/>
            <person name="Lim Z.W."/>
            <person name="Bezault E."/>
            <person name="Turner-Maier J."/>
            <person name="Johnson J."/>
            <person name="Alcazar R."/>
            <person name="Noh H.J."/>
            <person name="Russell P."/>
            <person name="Aken B."/>
            <person name="Alfoldi J."/>
            <person name="Amemiya C."/>
            <person name="Azzouzi N."/>
            <person name="Baroiller J.F."/>
            <person name="Barloy-Hubler F."/>
            <person name="Berlin A."/>
            <person name="Bloomquist R."/>
            <person name="Carleton K.L."/>
            <person name="Conte M.A."/>
            <person name="D'Cotta H."/>
            <person name="Eshel O."/>
            <person name="Gaffney L."/>
            <person name="Galibert F."/>
            <person name="Gante H.F."/>
            <person name="Gnerre S."/>
            <person name="Greuter L."/>
            <person name="Guyon R."/>
            <person name="Haddad N.S."/>
            <person name="Haerty W."/>
            <person name="Harris R.M."/>
            <person name="Hofmann H.A."/>
            <person name="Hourlier T."/>
            <person name="Hulata G."/>
            <person name="Jaffe D.B."/>
            <person name="Lara M."/>
            <person name="Lee A.P."/>
            <person name="MacCallum I."/>
            <person name="Mwaiko S."/>
            <person name="Nikaido M."/>
            <person name="Nishihara H."/>
            <person name="Ozouf-Costaz C."/>
            <person name="Penman D.J."/>
            <person name="Przybylski D."/>
            <person name="Rakotomanga M."/>
            <person name="Renn S.C.P."/>
            <person name="Ribeiro F.J."/>
            <person name="Ron M."/>
            <person name="Salzburger W."/>
            <person name="Sanchez-Pulido L."/>
            <person name="Santos M.E."/>
            <person name="Searle S."/>
            <person name="Sharpe T."/>
            <person name="Swofford R."/>
            <person name="Tan F.J."/>
            <person name="Williams L."/>
            <person name="Young S."/>
            <person name="Yin S."/>
            <person name="Okada N."/>
            <person name="Kocher T.D."/>
            <person name="Miska E.A."/>
            <person name="Lander E.S."/>
            <person name="Venkatesh B."/>
            <person name="Fernald R.D."/>
            <person name="Meyer A."/>
            <person name="Ponting C.P."/>
            <person name="Streelman J.T."/>
            <person name="Lindblad-Toh K."/>
            <person name="Seehausen O."/>
            <person name="Di Palma F."/>
        </authorList>
    </citation>
    <scope>NUCLEOTIDE SEQUENCE</scope>
</reference>
<keyword evidence="6 11" id="KW-0175">Coiled coil</keyword>
<feature type="coiled-coil region" evidence="11">
    <location>
        <begin position="477"/>
        <end position="550"/>
    </location>
</feature>
<feature type="coiled-coil region" evidence="11">
    <location>
        <begin position="642"/>
        <end position="676"/>
    </location>
</feature>
<feature type="coiled-coil region" evidence="11">
    <location>
        <begin position="819"/>
        <end position="860"/>
    </location>
</feature>
<evidence type="ECO:0000256" key="3">
    <source>
        <dbReference type="ARBA" id="ARBA00022701"/>
    </source>
</evidence>
<feature type="region of interest" description="Disordered" evidence="12">
    <location>
        <begin position="1166"/>
        <end position="1187"/>
    </location>
</feature>
<proteinExistence type="inferred from homology"/>
<dbReference type="GO" id="GO:0005819">
    <property type="term" value="C:spindle"/>
    <property type="evidence" value="ECO:0007669"/>
    <property type="project" value="UniProtKB-SubCell"/>
</dbReference>
<feature type="coiled-coil region" evidence="11">
    <location>
        <begin position="1211"/>
        <end position="1245"/>
    </location>
</feature>
<dbReference type="FunFam" id="3.40.850.10:FF:000034">
    <property type="entry name" value="Kinesin family member 15"/>
    <property type="match status" value="1"/>
</dbReference>
<feature type="coiled-coil region" evidence="11">
    <location>
        <begin position="1087"/>
        <end position="1163"/>
    </location>
</feature>
<dbReference type="GO" id="GO:0007018">
    <property type="term" value="P:microtubule-based movement"/>
    <property type="evidence" value="ECO:0007669"/>
    <property type="project" value="InterPro"/>
</dbReference>
<evidence type="ECO:0000256" key="10">
    <source>
        <dbReference type="PROSITE-ProRule" id="PRU00283"/>
    </source>
</evidence>
<dbReference type="GO" id="GO:0005874">
    <property type="term" value="C:microtubule"/>
    <property type="evidence" value="ECO:0007669"/>
    <property type="project" value="UniProtKB-KW"/>
</dbReference>
<evidence type="ECO:0000256" key="2">
    <source>
        <dbReference type="ARBA" id="ARBA00022490"/>
    </source>
</evidence>
<comment type="subcellular location">
    <subcellularLocation>
        <location evidence="1">Cytoplasm</location>
        <location evidence="1">Cytoskeleton</location>
        <location evidence="1">Spindle</location>
    </subcellularLocation>
</comment>
<accession>A0A3P9BKQ6</accession>
<keyword evidence="8" id="KW-0206">Cytoskeleton</keyword>
<dbReference type="Pfam" id="PF00225">
    <property type="entry name" value="Kinesin"/>
    <property type="match status" value="1"/>
</dbReference>
<dbReference type="Proteomes" id="UP000265160">
    <property type="component" value="LG19"/>
</dbReference>
<feature type="coiled-coil region" evidence="11">
    <location>
        <begin position="367"/>
        <end position="394"/>
    </location>
</feature>
<dbReference type="GO" id="GO:0000278">
    <property type="term" value="P:mitotic cell cycle"/>
    <property type="evidence" value="ECO:0007669"/>
    <property type="project" value="UniProtKB-ARBA"/>
</dbReference>
<dbReference type="CDD" id="cd01373">
    <property type="entry name" value="KISc_KLP2_like"/>
    <property type="match status" value="1"/>
</dbReference>
<evidence type="ECO:0000259" key="13">
    <source>
        <dbReference type="PROSITE" id="PS50067"/>
    </source>
</evidence>
<evidence type="ECO:0000256" key="5">
    <source>
        <dbReference type="ARBA" id="ARBA00022840"/>
    </source>
</evidence>
<evidence type="ECO:0000256" key="11">
    <source>
        <dbReference type="SAM" id="Coils"/>
    </source>
</evidence>
<dbReference type="Ensembl" id="ENSMZET00005010846.1">
    <property type="protein sequence ID" value="ENSMZEP00005010475.1"/>
    <property type="gene ID" value="ENSMZEG00005007810.1"/>
</dbReference>
<feature type="coiled-coil region" evidence="11">
    <location>
        <begin position="893"/>
        <end position="1019"/>
    </location>
</feature>
<evidence type="ECO:0000256" key="6">
    <source>
        <dbReference type="ARBA" id="ARBA00023054"/>
    </source>
</evidence>
<reference evidence="14" key="2">
    <citation type="submission" date="2025-08" db="UniProtKB">
        <authorList>
            <consortium name="Ensembl"/>
        </authorList>
    </citation>
    <scope>IDENTIFICATION</scope>
</reference>
<evidence type="ECO:0000313" key="15">
    <source>
        <dbReference type="Proteomes" id="UP000265160"/>
    </source>
</evidence>
<keyword evidence="5 10" id="KW-0067">ATP-binding</keyword>
<evidence type="ECO:0000313" key="14">
    <source>
        <dbReference type="Ensembl" id="ENSMZEP00005010475.1"/>
    </source>
</evidence>
<feature type="coiled-coil region" evidence="11">
    <location>
        <begin position="745"/>
        <end position="793"/>
    </location>
</feature>
<dbReference type="InterPro" id="IPR044986">
    <property type="entry name" value="KIF15/KIN-12"/>
</dbReference>
<dbReference type="PANTHER" id="PTHR37739">
    <property type="entry name" value="KINESIN-LIKE PROTEIN KIN-12D"/>
    <property type="match status" value="1"/>
</dbReference>
<reference evidence="14" key="3">
    <citation type="submission" date="2025-09" db="UniProtKB">
        <authorList>
            <consortium name="Ensembl"/>
        </authorList>
    </citation>
    <scope>IDENTIFICATION</scope>
</reference>
<evidence type="ECO:0000256" key="8">
    <source>
        <dbReference type="ARBA" id="ARBA00023212"/>
    </source>
</evidence>
<evidence type="ECO:0000256" key="12">
    <source>
        <dbReference type="SAM" id="MobiDB-lite"/>
    </source>
</evidence>
<dbReference type="PROSITE" id="PS00411">
    <property type="entry name" value="KINESIN_MOTOR_1"/>
    <property type="match status" value="1"/>
</dbReference>
<dbReference type="GO" id="GO:0005829">
    <property type="term" value="C:cytosol"/>
    <property type="evidence" value="ECO:0007669"/>
    <property type="project" value="UniProtKB-ARBA"/>
</dbReference>
<dbReference type="InterPro" id="IPR019821">
    <property type="entry name" value="Kinesin_motor_CS"/>
</dbReference>
<keyword evidence="2" id="KW-0963">Cytoplasm</keyword>
<dbReference type="GeneTree" id="ENSGT00940000156463"/>
<evidence type="ECO:0000256" key="9">
    <source>
        <dbReference type="ARBA" id="ARBA00034488"/>
    </source>
</evidence>
<dbReference type="InterPro" id="IPR001752">
    <property type="entry name" value="Kinesin_motor_dom"/>
</dbReference>
<dbReference type="GO" id="GO:0008017">
    <property type="term" value="F:microtubule binding"/>
    <property type="evidence" value="ECO:0007669"/>
    <property type="project" value="InterPro"/>
</dbReference>
<keyword evidence="15" id="KW-1185">Reference proteome</keyword>
<dbReference type="PRINTS" id="PR00380">
    <property type="entry name" value="KINESINHEAVY"/>
</dbReference>
<feature type="coiled-coil region" evidence="11">
    <location>
        <begin position="1283"/>
        <end position="1365"/>
    </location>
</feature>
<keyword evidence="7 10" id="KW-0505">Motor protein</keyword>
<dbReference type="GO" id="GO:0003777">
    <property type="term" value="F:microtubule motor activity"/>
    <property type="evidence" value="ECO:0007669"/>
    <property type="project" value="InterPro"/>
</dbReference>
<dbReference type="GO" id="GO:0005813">
    <property type="term" value="C:centrosome"/>
    <property type="evidence" value="ECO:0007669"/>
    <property type="project" value="UniProtKB-ARBA"/>
</dbReference>
<protein>
    <submittedName>
        <fullName evidence="14">Kinesin family member 15</fullName>
    </submittedName>
</protein>
<evidence type="ECO:0000256" key="7">
    <source>
        <dbReference type="ARBA" id="ARBA00023175"/>
    </source>
</evidence>
<sequence length="1410" mass="161168">MNSSGKGSADSAHLAASSESDSIKVFVRVRPLTRDTGLTTDGDQNLCLSVTSPNTIRLLSKPEPRTFTYDHVADMDTTQDAVFSSVAKNIVESCMNGYNGTIFAYGQTGSGKTFTMLGPSELDNFTDDLRGVIPRSFEYLFFLINREVERSSQSKSFLCKCSFIEIYNEQIYDLLDTASASLFLRENIKKGVFVEGVVEKFVNSAAEAYQVLSMGWRNRRVASTSMNRESSRSHAVFTMTLESKESINEVVNIRMSQLNLVDLAGSERQKDTHTEGSRLKEASSINRSLMCLGQVIMALVDVSNGKNRHICYRDSKLTFLLRDSLGGNAKTYIIANVHPGSKCFGETLSTLQFAQRAKLIKNKAVINEDTQGNMKQLQAEVKKLKEQLAQALTSQGVDYGRDIAPGGPELHMGSSIETHHDVSYKAKFMSAIHLWKKQDEEKKALLTKVAQLEEAWAQKDKFIHSSRMIVRFREDHISRLEKKLKAGENLLSDKDSQALIDQLKEEIKILKDQVEHHPKMTRYAAENYSLREENRQLRSLESVVKAQEVAAQVAVEIEEAFQKAVESERPTESKIAIQKLENYVWKNKTVNYNILLFLIITCCSTASEVSSASVATDTTSAATIEKLNAKLLQRQSDLTGALQAFEEYKDVTKKQMAQLESEKRYLEKSNKHLEKILEATNAYNKQEVSELNRIHVETLKILSTPTRGYNLRSRLVPLSSPEHLNGMDGNENGIWSEQPPSDMTEMALTEELRQVQDQASRIQAQLNEEELKNSKMLQEISKLEEQVAVITQEFDCKDEQLSTERNNWNKDQLCLQETINNLQQSLQSEQQAAEVLRSEIRDLRLVLQSSDKELASVKNKLIDSQSEQQREMSQLSNSLISTQLQLDKVQLEWEQLLEQHRTLQDSFDQLQAEAKFEADQSRQQLDDRQKEIDELKAEIMKLNNSLQTEQEHTNTLVSQLKENKESTSKELLETVEQNAQLKKQVSDLITQNQQQVSTLADLEQNLTSAKESIKSLEQKTEQDKDVVLDLINQTRDLRSELSHKDQTIVHLNEDIRDITAKCNAACCERDNIKEQKCKMQEEICDLKETLDRRVASNKIEVEVLQEEIVYATEEVERLTKVLDEQNSLLQASQEQTAKKDVIIQNLQQKLQRQQEAVEKTIRNGAFQPPVEPTVTPKSFPRTPCTPGSFNRDLSQVLEIQERELENRRSSMMTMEILLSELNAERAAKNEEIERLKTQLSEKEMVRMEIQALLDKFYTKQNQMTQNGNNNGEELNEAFKHSILKELDEERTEKSKMMQKLSETQKKLQAQESMLVQSQTCIQELTTELRNRCLELRETNQRIVEEEKLIQEIEVLRKQNIKLSEENGKLVGHKNHKQRIEYLVKLKKDNTKLQEVTMFSSKTKEGFSMTR</sequence>
<dbReference type="SUPFAM" id="SSF52540">
    <property type="entry name" value="P-loop containing nucleoside triphosphate hydrolases"/>
    <property type="match status" value="1"/>
</dbReference>
<dbReference type="InterPro" id="IPR027417">
    <property type="entry name" value="P-loop_NTPase"/>
</dbReference>
<organism evidence="14 15">
    <name type="scientific">Maylandia zebra</name>
    <name type="common">zebra mbuna</name>
    <dbReference type="NCBI Taxonomy" id="106582"/>
    <lineage>
        <taxon>Eukaryota</taxon>
        <taxon>Metazoa</taxon>
        <taxon>Chordata</taxon>
        <taxon>Craniata</taxon>
        <taxon>Vertebrata</taxon>
        <taxon>Euteleostomi</taxon>
        <taxon>Actinopterygii</taxon>
        <taxon>Neopterygii</taxon>
        <taxon>Teleostei</taxon>
        <taxon>Neoteleostei</taxon>
        <taxon>Acanthomorphata</taxon>
        <taxon>Ovalentaria</taxon>
        <taxon>Cichlomorphae</taxon>
        <taxon>Cichliformes</taxon>
        <taxon>Cichlidae</taxon>
        <taxon>African cichlids</taxon>
        <taxon>Pseudocrenilabrinae</taxon>
        <taxon>Haplochromini</taxon>
        <taxon>Maylandia</taxon>
        <taxon>Maylandia zebra complex</taxon>
    </lineage>
</organism>
<dbReference type="PANTHER" id="PTHR37739:SF8">
    <property type="entry name" value="KINESIN-LIKE PROTEIN KIN-12D"/>
    <property type="match status" value="1"/>
</dbReference>
<evidence type="ECO:0000256" key="4">
    <source>
        <dbReference type="ARBA" id="ARBA00022741"/>
    </source>
</evidence>
<keyword evidence="4 10" id="KW-0547">Nucleotide-binding</keyword>
<feature type="binding site" evidence="10">
    <location>
        <begin position="106"/>
        <end position="113"/>
    </location>
    <ligand>
        <name>ATP</name>
        <dbReference type="ChEBI" id="CHEBI:30616"/>
    </ligand>
</feature>
<evidence type="ECO:0000256" key="1">
    <source>
        <dbReference type="ARBA" id="ARBA00004186"/>
    </source>
</evidence>
<dbReference type="SMART" id="SM00129">
    <property type="entry name" value="KISc"/>
    <property type="match status" value="1"/>
</dbReference>
<dbReference type="Gene3D" id="3.40.850.10">
    <property type="entry name" value="Kinesin motor domain"/>
    <property type="match status" value="1"/>
</dbReference>
<dbReference type="GO" id="GO:0005524">
    <property type="term" value="F:ATP binding"/>
    <property type="evidence" value="ECO:0007669"/>
    <property type="project" value="UniProtKB-UniRule"/>
</dbReference>
<dbReference type="PROSITE" id="PS50067">
    <property type="entry name" value="KINESIN_MOTOR_2"/>
    <property type="match status" value="1"/>
</dbReference>
<keyword evidence="3" id="KW-0493">Microtubule</keyword>
<dbReference type="STRING" id="106582.ENSMZEP00005010475"/>
<comment type="similarity">
    <text evidence="9">Belongs to the TRAFAC class myosin-kinesin ATPase superfamily. Kinesin family. KIN-12 subfamily.</text>
</comment>
<name>A0A3P9BKQ6_9CICH</name>
<feature type="domain" description="Kinesin motor" evidence="13">
    <location>
        <begin position="22"/>
        <end position="360"/>
    </location>
</feature>
<dbReference type="InterPro" id="IPR036961">
    <property type="entry name" value="Kinesin_motor_dom_sf"/>
</dbReference>